<reference evidence="7" key="2">
    <citation type="submission" date="2020-10" db="UniProtKB">
        <authorList>
            <consortium name="WormBaseParasite"/>
        </authorList>
    </citation>
    <scope>IDENTIFICATION</scope>
</reference>
<evidence type="ECO:0000259" key="4">
    <source>
        <dbReference type="SMART" id="SM00382"/>
    </source>
</evidence>
<dbReference type="SMART" id="SM00382">
    <property type="entry name" value="AAA"/>
    <property type="match status" value="1"/>
</dbReference>
<dbReference type="InterPro" id="IPR019489">
    <property type="entry name" value="Clp_ATPase_C"/>
</dbReference>
<dbReference type="FunFam" id="1.10.8.60:FF:000002">
    <property type="entry name" value="ATP-dependent Clp protease ATP-binding subunit ClpX"/>
    <property type="match status" value="1"/>
</dbReference>
<dbReference type="GO" id="GO:0016887">
    <property type="term" value="F:ATP hydrolysis activity"/>
    <property type="evidence" value="ECO:0007669"/>
    <property type="project" value="InterPro"/>
</dbReference>
<feature type="domain" description="Clp ATPase C-terminal" evidence="5">
    <location>
        <begin position="449"/>
        <end position="534"/>
    </location>
</feature>
<evidence type="ECO:0000256" key="2">
    <source>
        <dbReference type="ARBA" id="ARBA00022840"/>
    </source>
</evidence>
<dbReference type="WBParaSite" id="Pan_g11602.t1">
    <property type="protein sequence ID" value="Pan_g11602.t1"/>
    <property type="gene ID" value="Pan_g11602"/>
</dbReference>
<dbReference type="InterPro" id="IPR003959">
    <property type="entry name" value="ATPase_AAA_core"/>
</dbReference>
<evidence type="ECO:0000259" key="5">
    <source>
        <dbReference type="SMART" id="SM01086"/>
    </source>
</evidence>
<evidence type="ECO:0000256" key="3">
    <source>
        <dbReference type="SAM" id="MobiDB-lite"/>
    </source>
</evidence>
<dbReference type="Gene3D" id="3.40.50.300">
    <property type="entry name" value="P-loop containing nucleotide triphosphate hydrolases"/>
    <property type="match status" value="1"/>
</dbReference>
<dbReference type="PANTHER" id="PTHR48102:SF10">
    <property type="entry name" value="ATP-DEPENDENT CLP PROTEASE ATP-BINDING SUBUNIT CLPX"/>
    <property type="match status" value="1"/>
</dbReference>
<feature type="domain" description="AAA+ ATPase" evidence="4">
    <location>
        <begin position="235"/>
        <end position="395"/>
    </location>
</feature>
<dbReference type="PANTHER" id="PTHR48102">
    <property type="entry name" value="ATP-DEPENDENT CLP PROTEASE ATP-BINDING SUBUNIT CLPX-LIKE, MITOCHONDRIAL-RELATED"/>
    <property type="match status" value="1"/>
</dbReference>
<dbReference type="InterPro" id="IPR050052">
    <property type="entry name" value="ATP-dep_Clp_protease_ClpX"/>
</dbReference>
<dbReference type="GO" id="GO:0051603">
    <property type="term" value="P:proteolysis involved in protein catabolic process"/>
    <property type="evidence" value="ECO:0007669"/>
    <property type="project" value="TreeGrafter"/>
</dbReference>
<accession>A0A7E4UQJ6</accession>
<dbReference type="Pfam" id="PF07724">
    <property type="entry name" value="AAA_2"/>
    <property type="match status" value="1"/>
</dbReference>
<dbReference type="Gene3D" id="1.10.8.60">
    <property type="match status" value="1"/>
</dbReference>
<dbReference type="SMART" id="SM01086">
    <property type="entry name" value="ClpB_D2-small"/>
    <property type="match status" value="1"/>
</dbReference>
<feature type="region of interest" description="Disordered" evidence="3">
    <location>
        <begin position="46"/>
        <end position="109"/>
    </location>
</feature>
<organism evidence="6 7">
    <name type="scientific">Panagrellus redivivus</name>
    <name type="common">Microworm</name>
    <dbReference type="NCBI Taxonomy" id="6233"/>
    <lineage>
        <taxon>Eukaryota</taxon>
        <taxon>Metazoa</taxon>
        <taxon>Ecdysozoa</taxon>
        <taxon>Nematoda</taxon>
        <taxon>Chromadorea</taxon>
        <taxon>Rhabditida</taxon>
        <taxon>Tylenchina</taxon>
        <taxon>Panagrolaimomorpha</taxon>
        <taxon>Panagrolaimoidea</taxon>
        <taxon>Panagrolaimidae</taxon>
        <taxon>Panagrellus</taxon>
    </lineage>
</organism>
<evidence type="ECO:0000256" key="1">
    <source>
        <dbReference type="ARBA" id="ARBA00022741"/>
    </source>
</evidence>
<dbReference type="Proteomes" id="UP000492821">
    <property type="component" value="Unassembled WGS sequence"/>
</dbReference>
<dbReference type="Pfam" id="PF10431">
    <property type="entry name" value="ClpB_D2-small"/>
    <property type="match status" value="1"/>
</dbReference>
<keyword evidence="6" id="KW-1185">Reference proteome</keyword>
<keyword evidence="2" id="KW-0067">ATP-binding</keyword>
<dbReference type="SUPFAM" id="SSF52540">
    <property type="entry name" value="P-loop containing nucleoside triphosphate hydrolases"/>
    <property type="match status" value="1"/>
</dbReference>
<feature type="compositionally biased region" description="Basic residues" evidence="3">
    <location>
        <begin position="55"/>
        <end position="72"/>
    </location>
</feature>
<proteinExistence type="predicted"/>
<dbReference type="InterPro" id="IPR027417">
    <property type="entry name" value="P-loop_NTPase"/>
</dbReference>
<reference evidence="6" key="1">
    <citation type="journal article" date="2013" name="Genetics">
        <title>The draft genome and transcriptome of Panagrellus redivivus are shaped by the harsh demands of a free-living lifestyle.</title>
        <authorList>
            <person name="Srinivasan J."/>
            <person name="Dillman A.R."/>
            <person name="Macchietto M.G."/>
            <person name="Heikkinen L."/>
            <person name="Lakso M."/>
            <person name="Fracchia K.M."/>
            <person name="Antoshechkin I."/>
            <person name="Mortazavi A."/>
            <person name="Wong G."/>
            <person name="Sternberg P.W."/>
        </authorList>
    </citation>
    <scope>NUCLEOTIDE SEQUENCE [LARGE SCALE GENOMIC DNA]</scope>
    <source>
        <strain evidence="6">MT8872</strain>
    </source>
</reference>
<dbReference type="AlphaFoldDB" id="A0A7E4UQJ6"/>
<evidence type="ECO:0000313" key="7">
    <source>
        <dbReference type="WBParaSite" id="Pan_g11602.t1"/>
    </source>
</evidence>
<protein>
    <submittedName>
        <fullName evidence="7">AAA domain-containing protein</fullName>
    </submittedName>
</protein>
<dbReference type="GO" id="GO:0005759">
    <property type="term" value="C:mitochondrial matrix"/>
    <property type="evidence" value="ECO:0007669"/>
    <property type="project" value="TreeGrafter"/>
</dbReference>
<dbReference type="InterPro" id="IPR003593">
    <property type="entry name" value="AAA+_ATPase"/>
</dbReference>
<name>A0A7E4UQJ6_PANRE</name>
<keyword evidence="1" id="KW-0547">Nucleotide-binding</keyword>
<sequence>MLGSPSLSLLRRGPAILATRNVRQPIHHVLTDFMLLSEVMRHHSRKYDHGNHNHGNGRKHDHHDRHHNHHNGHNGGHGGGVHKRGGAGGGHGRDVIHVPPHGNGNEPIARLPYPKEIVDYLDKHVVGQDLAKRTLAVGVYQHYRRLLHNIELRQEMEMIAAANAPKPTRKREDYSSLVGYNSTASRQKVLEQLEKQLEQNKRSDPTAIAADLGRKFHSEAAGIPAACSMNTPTLDKSNIVLVGPSGSGKTYLTQRLAAILDVPFSLCDCTTLTQAGYVGDDADTVIQKLLQNADGDIERTQRGIVFLDEFDKIATSVDPVHSSNGFRDVSGRGVQQALLKIVEGTVVKVKNPFLQGSKVDIDTTDILFIASGAFNALDKVVSRRLQQRSVGFGSNFTNHDEDLASGDERAVARKRDELLTLTEQADLITFGMVPELVGRFPVVVPFHSLDDHALIRVMKEPPNSIVNQAQRQFALDGIRLTFTDRALAAVADQAVKRKTGARALRSIVERVLLPAKFECPGSDVAAVVIDEDTIANSSAYKAINVDDDDDAPIDFTDTKADK</sequence>
<evidence type="ECO:0000313" key="6">
    <source>
        <dbReference type="Proteomes" id="UP000492821"/>
    </source>
</evidence>
<dbReference type="GO" id="GO:0005524">
    <property type="term" value="F:ATP binding"/>
    <property type="evidence" value="ECO:0007669"/>
    <property type="project" value="UniProtKB-KW"/>
</dbReference>